<gene>
    <name evidence="1" type="primary">phoQ_1</name>
    <name evidence="1" type="ORF">NCTC12123_01322</name>
</gene>
<organism evidence="1 2">
    <name type="scientific">Enterobacter asburiae</name>
    <dbReference type="NCBI Taxonomy" id="61645"/>
    <lineage>
        <taxon>Bacteria</taxon>
        <taxon>Pseudomonadati</taxon>
        <taxon>Pseudomonadota</taxon>
        <taxon>Gammaproteobacteria</taxon>
        <taxon>Enterobacterales</taxon>
        <taxon>Enterobacteriaceae</taxon>
        <taxon>Enterobacter</taxon>
        <taxon>Enterobacter cloacae complex</taxon>
    </lineage>
</organism>
<dbReference type="SUPFAM" id="SSF55874">
    <property type="entry name" value="ATPase domain of HSP90 chaperone/DNA topoisomerase II/histidine kinase"/>
    <property type="match status" value="1"/>
</dbReference>
<reference evidence="1 2" key="1">
    <citation type="submission" date="2018-06" db="EMBL/GenBank/DDBJ databases">
        <authorList>
            <consortium name="Pathogen Informatics"/>
            <person name="Doyle S."/>
        </authorList>
    </citation>
    <scope>NUCLEOTIDE SEQUENCE [LARGE SCALE GENOMIC DNA]</scope>
    <source>
        <strain evidence="1 2">NCTC12123</strain>
    </source>
</reference>
<dbReference type="InterPro" id="IPR036890">
    <property type="entry name" value="HATPase_C_sf"/>
</dbReference>
<keyword evidence="1" id="KW-0808">Transferase</keyword>
<dbReference type="EMBL" id="UFYI01000007">
    <property type="protein sequence ID" value="STD19449.1"/>
    <property type="molecule type" value="Genomic_DNA"/>
</dbReference>
<protein>
    <submittedName>
        <fullName evidence="1">Integral membrane sensor signal transduction histidine kinase</fullName>
        <ecNumber evidence="1">2.7.13.3</ecNumber>
    </submittedName>
</protein>
<evidence type="ECO:0000313" key="1">
    <source>
        <dbReference type="EMBL" id="STD19449.1"/>
    </source>
</evidence>
<accession>A0A376F847</accession>
<evidence type="ECO:0000313" key="2">
    <source>
        <dbReference type="Proteomes" id="UP000255163"/>
    </source>
</evidence>
<sequence length="42" mass="4866">MWGEKNDFMEVMGNLLDNACKYCLEFVEVSARQTETELHIIG</sequence>
<dbReference type="GO" id="GO:0004673">
    <property type="term" value="F:protein histidine kinase activity"/>
    <property type="evidence" value="ECO:0007669"/>
    <property type="project" value="UniProtKB-EC"/>
</dbReference>
<dbReference type="Gene3D" id="3.30.565.10">
    <property type="entry name" value="Histidine kinase-like ATPase, C-terminal domain"/>
    <property type="match status" value="1"/>
</dbReference>
<dbReference type="AlphaFoldDB" id="A0A376F847"/>
<name>A0A376F847_ENTAS</name>
<dbReference type="EC" id="2.7.13.3" evidence="1"/>
<dbReference type="Proteomes" id="UP000255163">
    <property type="component" value="Unassembled WGS sequence"/>
</dbReference>
<proteinExistence type="predicted"/>
<keyword evidence="1" id="KW-0418">Kinase</keyword>